<sequence length="297" mass="31994">MMWILGHILATGIGISLGLIGGGGSVLALPILVYVMGVPTKPAIAMTLVIVGTVSLIGLIPHWKKGNINFKKAFIFGSATMLGAFLGAKIAGLPFVTDNLQMLLFAIMMLIAASLMIKRSLQNSTKLSSEDHLENIKIEVYQPPVCQYCWLWLLTEGLGVGILTGLVGVGGGFAIVPALVILGKTPMKEAIGTSLLILVVNAISGFLGYLGQVDLDWNLIGSFVIYASLGSFFGAYLSQFIDGKKLQKYFGYFLIAVAAFVLFQNQNQSAFQRKKSALNWQDKVTILNPVQTAQRHL</sequence>
<evidence type="ECO:0000256" key="5">
    <source>
        <dbReference type="ARBA" id="ARBA00023136"/>
    </source>
</evidence>
<feature type="transmembrane region" description="Helical" evidence="6">
    <location>
        <begin position="99"/>
        <end position="117"/>
    </location>
</feature>
<protein>
    <recommendedName>
        <fullName evidence="6">Probable membrane transporter protein</fullName>
    </recommendedName>
</protein>
<reference evidence="7 8" key="1">
    <citation type="submission" date="2020-10" db="EMBL/GenBank/DDBJ databases">
        <authorList>
            <person name="Castelo-Branco R."/>
            <person name="Eusebio N."/>
            <person name="Adriana R."/>
            <person name="Vieira A."/>
            <person name="Brugerolle De Fraissinette N."/>
            <person name="Rezende De Castro R."/>
            <person name="Schneider M.P."/>
            <person name="Vasconcelos V."/>
            <person name="Leao P.N."/>
        </authorList>
    </citation>
    <scope>NUCLEOTIDE SEQUENCE [LARGE SCALE GENOMIC DNA]</scope>
    <source>
        <strain evidence="7 8">LEGE 00250</strain>
    </source>
</reference>
<feature type="transmembrane region" description="Helical" evidence="6">
    <location>
        <begin position="73"/>
        <end position="93"/>
    </location>
</feature>
<evidence type="ECO:0000313" key="7">
    <source>
        <dbReference type="EMBL" id="MBE9236459.1"/>
    </source>
</evidence>
<dbReference type="InterPro" id="IPR002781">
    <property type="entry name" value="TM_pro_TauE-like"/>
</dbReference>
<feature type="transmembrane region" description="Helical" evidence="6">
    <location>
        <begin position="249"/>
        <end position="266"/>
    </location>
</feature>
<accession>A0ABR9VD99</accession>
<keyword evidence="6" id="KW-1003">Cell membrane</keyword>
<dbReference type="Pfam" id="PF01925">
    <property type="entry name" value="TauE"/>
    <property type="match status" value="1"/>
</dbReference>
<dbReference type="InterPro" id="IPR051598">
    <property type="entry name" value="TSUP/Inactive_protease-like"/>
</dbReference>
<keyword evidence="4 6" id="KW-1133">Transmembrane helix</keyword>
<evidence type="ECO:0000256" key="4">
    <source>
        <dbReference type="ARBA" id="ARBA00022989"/>
    </source>
</evidence>
<proteinExistence type="inferred from homology"/>
<comment type="subcellular location">
    <subcellularLocation>
        <location evidence="6">Cell membrane</location>
        <topology evidence="6">Multi-pass membrane protein</topology>
    </subcellularLocation>
    <subcellularLocation>
        <location evidence="1">Membrane</location>
        <topology evidence="1">Multi-pass membrane protein</topology>
    </subcellularLocation>
</comment>
<feature type="transmembrane region" description="Helical" evidence="6">
    <location>
        <begin position="160"/>
        <end position="183"/>
    </location>
</feature>
<evidence type="ECO:0000256" key="2">
    <source>
        <dbReference type="ARBA" id="ARBA00009142"/>
    </source>
</evidence>
<dbReference type="EMBL" id="JADEWB010000047">
    <property type="protein sequence ID" value="MBE9236459.1"/>
    <property type="molecule type" value="Genomic_DNA"/>
</dbReference>
<feature type="transmembrane region" description="Helical" evidence="6">
    <location>
        <begin position="12"/>
        <end position="37"/>
    </location>
</feature>
<organism evidence="7 8">
    <name type="scientific">Sphaerospermopsis aphanizomenoides LEGE 00250</name>
    <dbReference type="NCBI Taxonomy" id="2777972"/>
    <lineage>
        <taxon>Bacteria</taxon>
        <taxon>Bacillati</taxon>
        <taxon>Cyanobacteriota</taxon>
        <taxon>Cyanophyceae</taxon>
        <taxon>Nostocales</taxon>
        <taxon>Aphanizomenonaceae</taxon>
        <taxon>Sphaerospermopsis</taxon>
        <taxon>Sphaerospermopsis aphanizomenoides</taxon>
    </lineage>
</organism>
<feature type="transmembrane region" description="Helical" evidence="6">
    <location>
        <begin position="190"/>
        <end position="211"/>
    </location>
</feature>
<dbReference type="PANTHER" id="PTHR43701:SF2">
    <property type="entry name" value="MEMBRANE TRANSPORTER PROTEIN YJNA-RELATED"/>
    <property type="match status" value="1"/>
</dbReference>
<keyword evidence="8" id="KW-1185">Reference proteome</keyword>
<keyword evidence="5 6" id="KW-0472">Membrane</keyword>
<dbReference type="PANTHER" id="PTHR43701">
    <property type="entry name" value="MEMBRANE TRANSPORTER PROTEIN MJ0441-RELATED"/>
    <property type="match status" value="1"/>
</dbReference>
<dbReference type="Proteomes" id="UP000606776">
    <property type="component" value="Unassembled WGS sequence"/>
</dbReference>
<evidence type="ECO:0000256" key="6">
    <source>
        <dbReference type="RuleBase" id="RU363041"/>
    </source>
</evidence>
<keyword evidence="3 6" id="KW-0812">Transmembrane</keyword>
<comment type="caution">
    <text evidence="7">The sequence shown here is derived from an EMBL/GenBank/DDBJ whole genome shotgun (WGS) entry which is preliminary data.</text>
</comment>
<evidence type="ECO:0000313" key="8">
    <source>
        <dbReference type="Proteomes" id="UP000606776"/>
    </source>
</evidence>
<comment type="similarity">
    <text evidence="2 6">Belongs to the 4-toluene sulfonate uptake permease (TSUP) (TC 2.A.102) family.</text>
</comment>
<name>A0ABR9VD99_9CYAN</name>
<evidence type="ECO:0000256" key="1">
    <source>
        <dbReference type="ARBA" id="ARBA00004141"/>
    </source>
</evidence>
<feature type="transmembrane region" description="Helical" evidence="6">
    <location>
        <begin position="43"/>
        <end position="61"/>
    </location>
</feature>
<gene>
    <name evidence="7" type="ORF">IQ227_10585</name>
</gene>
<dbReference type="RefSeq" id="WP_193942683.1">
    <property type="nucleotide sequence ID" value="NZ_JADEWB010000047.1"/>
</dbReference>
<evidence type="ECO:0000256" key="3">
    <source>
        <dbReference type="ARBA" id="ARBA00022692"/>
    </source>
</evidence>
<feature type="transmembrane region" description="Helical" evidence="6">
    <location>
        <begin position="217"/>
        <end position="237"/>
    </location>
</feature>